<dbReference type="EC" id="2.7.13.3" evidence="2"/>
<dbReference type="GO" id="GO:0000155">
    <property type="term" value="F:phosphorelay sensor kinase activity"/>
    <property type="evidence" value="ECO:0007669"/>
    <property type="project" value="TreeGrafter"/>
</dbReference>
<feature type="transmembrane region" description="Helical" evidence="3">
    <location>
        <begin position="269"/>
        <end position="288"/>
    </location>
</feature>
<gene>
    <name evidence="5" type="ORF">PITCH_A390055</name>
</gene>
<accession>A0A445MZN3</accession>
<dbReference type="InterPro" id="IPR036890">
    <property type="entry name" value="HATPase_C_sf"/>
</dbReference>
<keyword evidence="3" id="KW-0812">Transmembrane</keyword>
<proteinExistence type="predicted"/>
<dbReference type="Gene3D" id="3.30.450.40">
    <property type="match status" value="1"/>
</dbReference>
<dbReference type="InterPro" id="IPR029016">
    <property type="entry name" value="GAF-like_dom_sf"/>
</dbReference>
<evidence type="ECO:0000256" key="2">
    <source>
        <dbReference type="ARBA" id="ARBA00012438"/>
    </source>
</evidence>
<evidence type="ECO:0000259" key="4">
    <source>
        <dbReference type="PROSITE" id="PS50109"/>
    </source>
</evidence>
<dbReference type="EMBL" id="OJIN01000180">
    <property type="protein sequence ID" value="SPD74958.1"/>
    <property type="molecule type" value="Genomic_DNA"/>
</dbReference>
<keyword evidence="3" id="KW-0472">Membrane</keyword>
<dbReference type="SMART" id="SM00387">
    <property type="entry name" value="HATPase_c"/>
    <property type="match status" value="1"/>
</dbReference>
<evidence type="ECO:0000256" key="1">
    <source>
        <dbReference type="ARBA" id="ARBA00000085"/>
    </source>
</evidence>
<dbReference type="GO" id="GO:0005886">
    <property type="term" value="C:plasma membrane"/>
    <property type="evidence" value="ECO:0007669"/>
    <property type="project" value="TreeGrafter"/>
</dbReference>
<dbReference type="InterPro" id="IPR004358">
    <property type="entry name" value="Sig_transdc_His_kin-like_C"/>
</dbReference>
<keyword evidence="3" id="KW-1133">Transmembrane helix</keyword>
<dbReference type="SUPFAM" id="SSF55874">
    <property type="entry name" value="ATPase domain of HSP90 chaperone/DNA topoisomerase II/histidine kinase"/>
    <property type="match status" value="1"/>
</dbReference>
<feature type="transmembrane region" description="Helical" evidence="3">
    <location>
        <begin position="6"/>
        <end position="23"/>
    </location>
</feature>
<feature type="transmembrane region" description="Helical" evidence="3">
    <location>
        <begin position="30"/>
        <end position="50"/>
    </location>
</feature>
<evidence type="ECO:0000256" key="3">
    <source>
        <dbReference type="SAM" id="Phobius"/>
    </source>
</evidence>
<protein>
    <recommendedName>
        <fullName evidence="2">histidine kinase</fullName>
        <ecNumber evidence="2">2.7.13.3</ecNumber>
    </recommendedName>
</protein>
<sequence>MLTDFLSLTNLIILAASFITFWLPEVRRKFSLAILQTLFFLPLLVVEYLAVALDFIPNPEGFTLLLASQSLFLVIWSNVGRRLLDAMSVGRSSFISTVGLMHALIVVLILVVTVFQILVPGFEIGQDGISFSSFSPIYFASVISLLVMLFTAWQLEAFWRQLPKNRRREYGLLVVGSALVCAVQGGVASYRLTYLEWDEDVLFLQAAFLLISWALLTLTVLRHRLLNRNLFISRKVVYAFVAPSIFAVYFIILGLISIVIRFFGYSIEWVLFWFLLGMGAVAVAILAVSQPIRQRLKFFISTHFYVNKYEFKDEWFAFSALLKNAHTETKVLEALRQVLVDSLYTEDIWIWAGSDTKGLRLVLPHDVSGWQLDVLADKDPIIRYIRQKPRLYLEEGPMDEDRVEIRALLDSLDPPKPVLFAPLAVGGQLVGCIGLGREYTGGRYGRDDFDLLAALGSQAASALLAVRLTEETARLREQRALHNLSVFLIHDIKNAASILSLIHANAQTHMDNPEFRKDMLIAIGDTLQRMNKVRINLGMLRDQVKTVWRDVSLCLFLDELLVGFTRRLTGLDIIVDCPEGIALRTDPQLLETAIENLLLNAYEANEGGGKVLITALSANDVITISIVNNGPAIPGHLLPDRLFQPFVSEKPGGSGIGLWQARLILQNLGATISADNPTTGGARFLIHFPLANSSPAPVDPASEL</sequence>
<dbReference type="Gene3D" id="3.30.565.10">
    <property type="entry name" value="Histidine kinase-like ATPase, C-terminal domain"/>
    <property type="match status" value="1"/>
</dbReference>
<dbReference type="InterPro" id="IPR003594">
    <property type="entry name" value="HATPase_dom"/>
</dbReference>
<dbReference type="PANTHER" id="PTHR45569">
    <property type="entry name" value="SENSOR PROTEIN KDPD"/>
    <property type="match status" value="1"/>
</dbReference>
<organism evidence="5">
    <name type="scientific">uncultured Desulfobacterium sp</name>
    <dbReference type="NCBI Taxonomy" id="201089"/>
    <lineage>
        <taxon>Bacteria</taxon>
        <taxon>Pseudomonadati</taxon>
        <taxon>Thermodesulfobacteriota</taxon>
        <taxon>Desulfobacteria</taxon>
        <taxon>Desulfobacterales</taxon>
        <taxon>Desulfobacteriaceae</taxon>
        <taxon>Desulfobacterium</taxon>
        <taxon>environmental samples</taxon>
    </lineage>
</organism>
<feature type="transmembrane region" description="Helical" evidence="3">
    <location>
        <begin position="92"/>
        <end position="117"/>
    </location>
</feature>
<dbReference type="PRINTS" id="PR00344">
    <property type="entry name" value="BCTRLSENSOR"/>
</dbReference>
<evidence type="ECO:0000313" key="5">
    <source>
        <dbReference type="EMBL" id="SPD74958.1"/>
    </source>
</evidence>
<dbReference type="AlphaFoldDB" id="A0A445MZN3"/>
<name>A0A445MZN3_9BACT</name>
<dbReference type="SUPFAM" id="SSF55781">
    <property type="entry name" value="GAF domain-like"/>
    <property type="match status" value="1"/>
</dbReference>
<feature type="transmembrane region" description="Helical" evidence="3">
    <location>
        <begin position="237"/>
        <end position="263"/>
    </location>
</feature>
<keyword evidence="5" id="KW-0808">Transferase</keyword>
<dbReference type="Pfam" id="PF02518">
    <property type="entry name" value="HATPase_c"/>
    <property type="match status" value="1"/>
</dbReference>
<reference evidence="5" key="1">
    <citation type="submission" date="2018-01" db="EMBL/GenBank/DDBJ databases">
        <authorList>
            <person name="Regsiter A."/>
            <person name="William W."/>
        </authorList>
    </citation>
    <scope>NUCLEOTIDE SEQUENCE</scope>
    <source>
        <strain evidence="5">TRIP AH-1</strain>
    </source>
</reference>
<feature type="transmembrane region" description="Helical" evidence="3">
    <location>
        <begin position="202"/>
        <end position="225"/>
    </location>
</feature>
<dbReference type="PROSITE" id="PS50109">
    <property type="entry name" value="HIS_KIN"/>
    <property type="match status" value="1"/>
</dbReference>
<feature type="domain" description="Histidine kinase" evidence="4">
    <location>
        <begin position="487"/>
        <end position="692"/>
    </location>
</feature>
<dbReference type="InterPro" id="IPR052023">
    <property type="entry name" value="Histidine_kinase_KdpD"/>
</dbReference>
<comment type="catalytic activity">
    <reaction evidence="1">
        <text>ATP + protein L-histidine = ADP + protein N-phospho-L-histidine.</text>
        <dbReference type="EC" id="2.7.13.3"/>
    </reaction>
</comment>
<feature type="transmembrane region" description="Helical" evidence="3">
    <location>
        <begin position="62"/>
        <end position="80"/>
    </location>
</feature>
<keyword evidence="5" id="KW-0418">Kinase</keyword>
<feature type="transmembrane region" description="Helical" evidence="3">
    <location>
        <begin position="137"/>
        <end position="158"/>
    </location>
</feature>
<dbReference type="InterPro" id="IPR005467">
    <property type="entry name" value="His_kinase_dom"/>
</dbReference>
<feature type="transmembrane region" description="Helical" evidence="3">
    <location>
        <begin position="170"/>
        <end position="190"/>
    </location>
</feature>
<dbReference type="PANTHER" id="PTHR45569:SF1">
    <property type="entry name" value="SENSOR PROTEIN KDPD"/>
    <property type="match status" value="1"/>
</dbReference>